<feature type="compositionally biased region" description="Basic and acidic residues" evidence="18">
    <location>
        <begin position="209"/>
        <end position="254"/>
    </location>
</feature>
<evidence type="ECO:0000256" key="10">
    <source>
        <dbReference type="ARBA" id="ARBA00022824"/>
    </source>
</evidence>
<evidence type="ECO:0000256" key="1">
    <source>
        <dbReference type="ARBA" id="ARBA00004241"/>
    </source>
</evidence>
<organism evidence="19 20">
    <name type="scientific">Gasterosteus aculeatus aculeatus</name>
    <name type="common">three-spined stickleback</name>
    <dbReference type="NCBI Taxonomy" id="481459"/>
    <lineage>
        <taxon>Eukaryota</taxon>
        <taxon>Metazoa</taxon>
        <taxon>Chordata</taxon>
        <taxon>Craniata</taxon>
        <taxon>Vertebrata</taxon>
        <taxon>Euteleostomi</taxon>
        <taxon>Actinopterygii</taxon>
        <taxon>Neopterygii</taxon>
        <taxon>Teleostei</taxon>
        <taxon>Neoteleostei</taxon>
        <taxon>Acanthomorphata</taxon>
        <taxon>Eupercaria</taxon>
        <taxon>Perciformes</taxon>
        <taxon>Cottioidei</taxon>
        <taxon>Gasterosteales</taxon>
        <taxon>Gasterosteidae</taxon>
        <taxon>Gasterosteus</taxon>
    </lineage>
</organism>
<dbReference type="Gene3D" id="2.10.250.10">
    <property type="entry name" value="Calreticulin/calnexin, P domain"/>
    <property type="match status" value="1"/>
</dbReference>
<dbReference type="GO" id="GO:0051082">
    <property type="term" value="F:unfolded protein binding"/>
    <property type="evidence" value="ECO:0007669"/>
    <property type="project" value="InterPro"/>
</dbReference>
<keyword evidence="20" id="KW-1185">Reference proteome</keyword>
<keyword evidence="8" id="KW-0430">Lectin</keyword>
<dbReference type="Proteomes" id="UP000007635">
    <property type="component" value="Chromosome III"/>
</dbReference>
<dbReference type="Ensembl" id="ENSGACT00000057243.1">
    <property type="protein sequence ID" value="ENSGACP00000064973.1"/>
    <property type="gene ID" value="ENSGACG00000016898.2"/>
</dbReference>
<reference evidence="19" key="2">
    <citation type="submission" date="2025-08" db="UniProtKB">
        <authorList>
            <consortium name="Ensembl"/>
        </authorList>
    </citation>
    <scope>IDENTIFICATION</scope>
</reference>
<evidence type="ECO:0000256" key="3">
    <source>
        <dbReference type="ARBA" id="ARBA00004564"/>
    </source>
</evidence>
<dbReference type="InterPro" id="IPR018124">
    <property type="entry name" value="Calret/calnex_CS"/>
</dbReference>
<evidence type="ECO:0000256" key="11">
    <source>
        <dbReference type="ARBA" id="ARBA00022833"/>
    </source>
</evidence>
<dbReference type="SUPFAM" id="SSF49899">
    <property type="entry name" value="Concanavalin A-like lectins/glucanases"/>
    <property type="match status" value="1"/>
</dbReference>
<dbReference type="SUPFAM" id="SSF63887">
    <property type="entry name" value="P-domain of calnexin/calreticulin"/>
    <property type="match status" value="1"/>
</dbReference>
<keyword evidence="10 17" id="KW-0256">Endoplasmic reticulum</keyword>
<dbReference type="Gene3D" id="2.60.120.200">
    <property type="match status" value="1"/>
</dbReference>
<protein>
    <recommendedName>
        <fullName evidence="5">Calreticulin</fullName>
    </recommendedName>
</protein>
<dbReference type="GO" id="GO:0060473">
    <property type="term" value="C:cortical granule"/>
    <property type="evidence" value="ECO:0007669"/>
    <property type="project" value="UniProtKB-SubCell"/>
</dbReference>
<evidence type="ECO:0000256" key="13">
    <source>
        <dbReference type="ARBA" id="ARBA00023157"/>
    </source>
</evidence>
<feature type="chain" id="PRO_5042670942" description="Calreticulin" evidence="17">
    <location>
        <begin position="22"/>
        <end position="485"/>
    </location>
</feature>
<evidence type="ECO:0000256" key="7">
    <source>
        <dbReference type="ARBA" id="ARBA00022729"/>
    </source>
</evidence>
<keyword evidence="7 17" id="KW-0732">Signal</keyword>
<feature type="compositionally biased region" description="Basic and acidic residues" evidence="18">
    <location>
        <begin position="353"/>
        <end position="379"/>
    </location>
</feature>
<keyword evidence="6" id="KW-0479">Metal-binding</keyword>
<sequence>MGKMQVLGVVAVLLAVYCVHAKIYFREEFQDGDEWRSRWLNSKHKSDYGEWKLTAGNFYGDAEKDKGLQTSQDARFYATSARFEPFSNEGKPLVIQFTVKHEQKIDCGGGYVKVFPADLDQADLNGESSYYIMFGPDICGYSTKKVHVIFNYKGKNHLIKKEIKCKDDELTHMYTLILNPDQTYEVKIDNEKVESGSLEDDWDFLPPKTIKDPEASKPEDWDDRAKIDDADDTKPEDWDKPENFPDPDAKKPSDWDEDMDGEWEPPMIPNPEYKGEWKPKQIDNPNFKGTWVHPEIDNPEYSPDSNIYKFDKISVVGLDLWQVKSGTIFDNFLITDDVKEAEDITMETWGVTKEPERKMKQEQDDLKRKEEEEKNKEQDAEAVDEEDDDEEEEEEEDEEVDGEDSMDDMEEVWPEILCVSSRNSVLYFPGVLWLLCILSLRDLRFWTQTNLGPGGGQGDFNQHTLSLFLVIILPNCPELFFFFVL</sequence>
<comment type="subcellular location">
    <subcellularLocation>
        <location evidence="1">Cell surface</location>
    </subcellularLocation>
    <subcellularLocation>
        <location evidence="15">Cytoplasmic vesicle</location>
        <location evidence="15">Secretory vesicle</location>
        <location evidence="15">Cortical granule</location>
    </subcellularLocation>
    <subcellularLocation>
        <location evidence="2">Endoplasmic reticulum lumen</location>
    </subcellularLocation>
    <subcellularLocation>
        <location evidence="3">Sarcoplasmic reticulum lumen</location>
    </subcellularLocation>
</comment>
<proteinExistence type="inferred from homology"/>
<keyword evidence="13 16" id="KW-1015">Disulfide bond</keyword>
<name>A0AAQ4RQV4_GASAC</name>
<feature type="compositionally biased region" description="Acidic residues" evidence="18">
    <location>
        <begin position="380"/>
        <end position="407"/>
    </location>
</feature>
<keyword evidence="11" id="KW-0862">Zinc</keyword>
<dbReference type="GO" id="GO:0033018">
    <property type="term" value="C:sarcoplasmic reticulum lumen"/>
    <property type="evidence" value="ECO:0007669"/>
    <property type="project" value="UniProtKB-SubCell"/>
</dbReference>
<dbReference type="FunFam" id="2.60.120.200:FF:000122">
    <property type="entry name" value="Calreticulin 3"/>
    <property type="match status" value="1"/>
</dbReference>
<dbReference type="PANTHER" id="PTHR11073">
    <property type="entry name" value="CALRETICULIN AND CALNEXIN"/>
    <property type="match status" value="1"/>
</dbReference>
<evidence type="ECO:0000256" key="15">
    <source>
        <dbReference type="ARBA" id="ARBA00037865"/>
    </source>
</evidence>
<evidence type="ECO:0000313" key="19">
    <source>
        <dbReference type="Ensembl" id="ENSGACP00000064973.1"/>
    </source>
</evidence>
<evidence type="ECO:0000256" key="6">
    <source>
        <dbReference type="ARBA" id="ARBA00022723"/>
    </source>
</evidence>
<keyword evidence="14 17" id="KW-0143">Chaperone</keyword>
<dbReference type="Pfam" id="PF00262">
    <property type="entry name" value="Calreticulin"/>
    <property type="match status" value="2"/>
</dbReference>
<reference evidence="19" key="3">
    <citation type="submission" date="2025-09" db="UniProtKB">
        <authorList>
            <consortium name="Ensembl"/>
        </authorList>
    </citation>
    <scope>IDENTIFICATION</scope>
</reference>
<keyword evidence="12" id="KW-0106">Calcium</keyword>
<dbReference type="PROSITE" id="PS00804">
    <property type="entry name" value="CALRETICULIN_2"/>
    <property type="match status" value="1"/>
</dbReference>
<dbReference type="AlphaFoldDB" id="A0AAQ4RQV4"/>
<dbReference type="GO" id="GO:0030246">
    <property type="term" value="F:carbohydrate binding"/>
    <property type="evidence" value="ECO:0007669"/>
    <property type="project" value="UniProtKB-KW"/>
</dbReference>
<dbReference type="GO" id="GO:0005789">
    <property type="term" value="C:endoplasmic reticulum membrane"/>
    <property type="evidence" value="ECO:0007669"/>
    <property type="project" value="TreeGrafter"/>
</dbReference>
<dbReference type="PRINTS" id="PR00626">
    <property type="entry name" value="CALRETICULIN"/>
</dbReference>
<keyword evidence="9" id="KW-0677">Repeat</keyword>
<evidence type="ECO:0000256" key="12">
    <source>
        <dbReference type="ARBA" id="ARBA00022837"/>
    </source>
</evidence>
<dbReference type="PANTHER" id="PTHR11073:SF42">
    <property type="entry name" value="CALRETICULIN"/>
    <property type="match status" value="1"/>
</dbReference>
<dbReference type="GO" id="GO:0009986">
    <property type="term" value="C:cell surface"/>
    <property type="evidence" value="ECO:0007669"/>
    <property type="project" value="UniProtKB-SubCell"/>
</dbReference>
<evidence type="ECO:0000256" key="18">
    <source>
        <dbReference type="SAM" id="MobiDB-lite"/>
    </source>
</evidence>
<evidence type="ECO:0000256" key="8">
    <source>
        <dbReference type="ARBA" id="ARBA00022734"/>
    </source>
</evidence>
<evidence type="ECO:0000313" key="20">
    <source>
        <dbReference type="Proteomes" id="UP000007635"/>
    </source>
</evidence>
<accession>A0AAQ4RQV4</accession>
<evidence type="ECO:0000256" key="16">
    <source>
        <dbReference type="PIRSR" id="PIRSR601580-3"/>
    </source>
</evidence>
<evidence type="ECO:0000256" key="5">
    <source>
        <dbReference type="ARBA" id="ARBA00015837"/>
    </source>
</evidence>
<dbReference type="GO" id="GO:0036503">
    <property type="term" value="P:ERAD pathway"/>
    <property type="evidence" value="ECO:0007669"/>
    <property type="project" value="TreeGrafter"/>
</dbReference>
<dbReference type="InterPro" id="IPR009033">
    <property type="entry name" value="Calreticulin/calnexin_P_dom_sf"/>
</dbReference>
<reference evidence="19 20" key="1">
    <citation type="journal article" date="2021" name="G3 (Bethesda)">
        <title>Improved contiguity of the threespine stickleback genome using long-read sequencing.</title>
        <authorList>
            <person name="Nath S."/>
            <person name="Shaw D.E."/>
            <person name="White M.A."/>
        </authorList>
    </citation>
    <scope>NUCLEOTIDE SEQUENCE [LARGE SCALE GENOMIC DNA]</scope>
    <source>
        <strain evidence="19 20">Lake Benthic</strain>
    </source>
</reference>
<feature type="signal peptide" evidence="17">
    <location>
        <begin position="1"/>
        <end position="21"/>
    </location>
</feature>
<evidence type="ECO:0000256" key="17">
    <source>
        <dbReference type="RuleBase" id="RU362126"/>
    </source>
</evidence>
<dbReference type="InterPro" id="IPR013320">
    <property type="entry name" value="ConA-like_dom_sf"/>
</dbReference>
<evidence type="ECO:0000256" key="2">
    <source>
        <dbReference type="ARBA" id="ARBA00004319"/>
    </source>
</evidence>
<evidence type="ECO:0000256" key="14">
    <source>
        <dbReference type="ARBA" id="ARBA00023186"/>
    </source>
</evidence>
<dbReference type="FunFam" id="2.10.250.10:FF:000002">
    <property type="entry name" value="Calreticulin"/>
    <property type="match status" value="1"/>
</dbReference>
<dbReference type="GeneTree" id="ENSGT00950000182915"/>
<feature type="region of interest" description="Disordered" evidence="18">
    <location>
        <begin position="198"/>
        <end position="261"/>
    </location>
</feature>
<dbReference type="GO" id="GO:0006457">
    <property type="term" value="P:protein folding"/>
    <property type="evidence" value="ECO:0007669"/>
    <property type="project" value="InterPro"/>
</dbReference>
<dbReference type="InterPro" id="IPR001580">
    <property type="entry name" value="Calret/calnex"/>
</dbReference>
<dbReference type="PROSITE" id="PS00805">
    <property type="entry name" value="CALRETICULIN_REPEAT"/>
    <property type="match status" value="1"/>
</dbReference>
<feature type="disulfide bond" evidence="16">
    <location>
        <begin position="107"/>
        <end position="139"/>
    </location>
</feature>
<comment type="similarity">
    <text evidence="4 17">Belongs to the calreticulin family.</text>
</comment>
<evidence type="ECO:0000256" key="4">
    <source>
        <dbReference type="ARBA" id="ARBA00010983"/>
    </source>
</evidence>
<dbReference type="PROSITE" id="PS00803">
    <property type="entry name" value="CALRETICULIN_1"/>
    <property type="match status" value="1"/>
</dbReference>
<dbReference type="GO" id="GO:0005509">
    <property type="term" value="F:calcium ion binding"/>
    <property type="evidence" value="ECO:0007669"/>
    <property type="project" value="InterPro"/>
</dbReference>
<evidence type="ECO:0000256" key="9">
    <source>
        <dbReference type="ARBA" id="ARBA00022737"/>
    </source>
</evidence>
<feature type="region of interest" description="Disordered" evidence="18">
    <location>
        <begin position="349"/>
        <end position="407"/>
    </location>
</feature>